<comment type="caution">
    <text evidence="1">The sequence shown here is derived from an EMBL/GenBank/DDBJ whole genome shotgun (WGS) entry which is preliminary data.</text>
</comment>
<proteinExistence type="predicted"/>
<accession>A0A3E1P0H1</accession>
<gene>
    <name evidence="1" type="ORF">DXN04_16180</name>
</gene>
<dbReference type="AlphaFoldDB" id="A0A3E1P0H1"/>
<protein>
    <submittedName>
        <fullName evidence="1">Uncharacterized protein</fullName>
    </submittedName>
</protein>
<keyword evidence="2" id="KW-1185">Reference proteome</keyword>
<sequence length="136" mass="15446">MGEYRLGMSIPEIEQMMKNGYSESNDEYGMNIIDSKTGIGFAFADGVVVNIICLSPSKAFYNDLDLFNLTRIELMEELGQNSEAYLDEDGGILFTEYGIEVTYLSEDEGALPFCVQIHSREYTFKDLDQYEKVTLE</sequence>
<dbReference type="Proteomes" id="UP000261174">
    <property type="component" value="Unassembled WGS sequence"/>
</dbReference>
<evidence type="ECO:0000313" key="2">
    <source>
        <dbReference type="Proteomes" id="UP000261174"/>
    </source>
</evidence>
<evidence type="ECO:0000313" key="1">
    <source>
        <dbReference type="EMBL" id="RFM33498.1"/>
    </source>
</evidence>
<name>A0A3E1P0H1_9BACT</name>
<reference evidence="1 2" key="1">
    <citation type="submission" date="2018-08" db="EMBL/GenBank/DDBJ databases">
        <title>Chitinophaga sp. K20C18050901, a novel bacterium isolated from forest soil.</title>
        <authorList>
            <person name="Wang C."/>
        </authorList>
    </citation>
    <scope>NUCLEOTIDE SEQUENCE [LARGE SCALE GENOMIC DNA]</scope>
    <source>
        <strain evidence="1 2">K20C18050901</strain>
    </source>
</reference>
<dbReference type="EMBL" id="QTJV01000006">
    <property type="protein sequence ID" value="RFM33498.1"/>
    <property type="molecule type" value="Genomic_DNA"/>
</dbReference>
<organism evidence="1 2">
    <name type="scientific">Chitinophaga silvisoli</name>
    <dbReference type="NCBI Taxonomy" id="2291814"/>
    <lineage>
        <taxon>Bacteria</taxon>
        <taxon>Pseudomonadati</taxon>
        <taxon>Bacteroidota</taxon>
        <taxon>Chitinophagia</taxon>
        <taxon>Chitinophagales</taxon>
        <taxon>Chitinophagaceae</taxon>
        <taxon>Chitinophaga</taxon>
    </lineage>
</organism>